<evidence type="ECO:0000313" key="4">
    <source>
        <dbReference type="Proteomes" id="UP001382455"/>
    </source>
</evidence>
<dbReference type="EMBL" id="JBAWKS010000001">
    <property type="protein sequence ID" value="MEI4550367.1"/>
    <property type="molecule type" value="Genomic_DNA"/>
</dbReference>
<dbReference type="InterPro" id="IPR006143">
    <property type="entry name" value="RND_pump_MFP"/>
</dbReference>
<feature type="signal peptide" evidence="2">
    <location>
        <begin position="1"/>
        <end position="21"/>
    </location>
</feature>
<comment type="caution">
    <text evidence="3">The sequence shown here is derived from an EMBL/GenBank/DDBJ whole genome shotgun (WGS) entry which is preliminary data.</text>
</comment>
<dbReference type="RefSeq" id="WP_336435586.1">
    <property type="nucleotide sequence ID" value="NZ_JBAWKS010000001.1"/>
</dbReference>
<dbReference type="SUPFAM" id="SSF111369">
    <property type="entry name" value="HlyD-like secretion proteins"/>
    <property type="match status" value="1"/>
</dbReference>
<protein>
    <submittedName>
        <fullName evidence="3">Efflux RND transporter periplasmic adaptor subunit</fullName>
    </submittedName>
</protein>
<evidence type="ECO:0000256" key="2">
    <source>
        <dbReference type="SAM" id="SignalP"/>
    </source>
</evidence>
<comment type="similarity">
    <text evidence="1">Belongs to the membrane fusion protein (MFP) (TC 8.A.1) family.</text>
</comment>
<accession>A0ABU8ETR4</accession>
<proteinExistence type="inferred from homology"/>
<dbReference type="Proteomes" id="UP001382455">
    <property type="component" value="Unassembled WGS sequence"/>
</dbReference>
<dbReference type="NCBIfam" id="TIGR01730">
    <property type="entry name" value="RND_mfp"/>
    <property type="match status" value="1"/>
</dbReference>
<dbReference type="Gene3D" id="2.40.30.170">
    <property type="match status" value="1"/>
</dbReference>
<sequence length="352" mass="38289">MNKPFNTLLVTSSLLVAPLYALPTVAVKLVEQAPLVQTVALNGTLRGKGDVDLTVGTAGKLSFVAEPGAMIKQGDVIARIEMLPLELEAAEQRIMIKRAEVNLTYQRQELERLKKLAKTSSAAANQVDLVQSQHDLALTDIELAKVKLKQIEDRMARATVVAPFDGIVSKRFLLAGSDASRADKLVHFIDINNLEVRFYAPVKYLAYAAVGQNVSLSSGSFDNLQTGKARVSAVIPATDSRSQTFEVRAKLLTNNKMSWASGQLVDVDFNIEKTQPSLLVERDALILRKAGVHVVKIQDDNKAQQVAVEVGQGQGSKVEVRPVTLEQLKLGDKVATRGAERLTSGQEVLVQE</sequence>
<dbReference type="PANTHER" id="PTHR30469">
    <property type="entry name" value="MULTIDRUG RESISTANCE PROTEIN MDTA"/>
    <property type="match status" value="1"/>
</dbReference>
<keyword evidence="2" id="KW-0732">Signal</keyword>
<name>A0ABU8ETR4_9GAMM</name>
<reference evidence="3 4" key="1">
    <citation type="submission" date="2023-12" db="EMBL/GenBank/DDBJ databases">
        <title>Friends and Foes: Symbiotic and Algicidal bacterial influence on Karenia brevis blooms.</title>
        <authorList>
            <person name="Fei C."/>
            <person name="Mohamed A.R."/>
            <person name="Booker A."/>
            <person name="Arshad M."/>
            <person name="Klass S."/>
            <person name="Ahn S."/>
            <person name="Gilbert P.M."/>
            <person name="Heil C.A."/>
            <person name="Martinez J.M."/>
            <person name="Amin S.A."/>
        </authorList>
    </citation>
    <scope>NUCLEOTIDE SEQUENCE [LARGE SCALE GENOMIC DNA]</scope>
    <source>
        <strain evidence="3 4">CE15</strain>
    </source>
</reference>
<dbReference type="Gene3D" id="2.40.420.20">
    <property type="match status" value="1"/>
</dbReference>
<evidence type="ECO:0000256" key="1">
    <source>
        <dbReference type="ARBA" id="ARBA00009477"/>
    </source>
</evidence>
<dbReference type="Gene3D" id="2.40.50.100">
    <property type="match status" value="1"/>
</dbReference>
<evidence type="ECO:0000313" key="3">
    <source>
        <dbReference type="EMBL" id="MEI4550367.1"/>
    </source>
</evidence>
<keyword evidence="4" id="KW-1185">Reference proteome</keyword>
<gene>
    <name evidence="3" type="ORF">WAE96_11890</name>
</gene>
<feature type="chain" id="PRO_5047220989" evidence="2">
    <location>
        <begin position="22"/>
        <end position="352"/>
    </location>
</feature>
<dbReference type="PANTHER" id="PTHR30469:SF15">
    <property type="entry name" value="HLYD FAMILY OF SECRETION PROTEINS"/>
    <property type="match status" value="1"/>
</dbReference>
<organism evidence="3 4">
    <name type="scientific">Pseudoalteromonas spongiae</name>
    <dbReference type="NCBI Taxonomy" id="298657"/>
    <lineage>
        <taxon>Bacteria</taxon>
        <taxon>Pseudomonadati</taxon>
        <taxon>Pseudomonadota</taxon>
        <taxon>Gammaproteobacteria</taxon>
        <taxon>Alteromonadales</taxon>
        <taxon>Pseudoalteromonadaceae</taxon>
        <taxon>Pseudoalteromonas</taxon>
    </lineage>
</organism>
<dbReference type="Gene3D" id="1.10.287.470">
    <property type="entry name" value="Helix hairpin bin"/>
    <property type="match status" value="1"/>
</dbReference>